<feature type="region of interest" description="Disordered" evidence="3">
    <location>
        <begin position="165"/>
        <end position="202"/>
    </location>
</feature>
<feature type="compositionally biased region" description="Basic and acidic residues" evidence="3">
    <location>
        <begin position="181"/>
        <end position="190"/>
    </location>
</feature>
<evidence type="ECO:0000259" key="6">
    <source>
        <dbReference type="Pfam" id="PF21365"/>
    </source>
</evidence>
<keyword evidence="2" id="KW-0378">Hydrolase</keyword>
<feature type="compositionally biased region" description="Low complexity" evidence="3">
    <location>
        <begin position="14"/>
        <end position="24"/>
    </location>
</feature>
<dbReference type="Gene3D" id="3.20.20.80">
    <property type="entry name" value="Glycosidases"/>
    <property type="match status" value="1"/>
</dbReference>
<dbReference type="InterPro" id="IPR000322">
    <property type="entry name" value="Glyco_hydro_31_TIM"/>
</dbReference>
<dbReference type="Pfam" id="PF21365">
    <property type="entry name" value="Glyco_hydro_31_3rd"/>
    <property type="match status" value="1"/>
</dbReference>
<evidence type="ECO:0000259" key="5">
    <source>
        <dbReference type="Pfam" id="PF01055"/>
    </source>
</evidence>
<evidence type="ECO:0000256" key="2">
    <source>
        <dbReference type="RuleBase" id="RU361185"/>
    </source>
</evidence>
<evidence type="ECO:0000313" key="8">
    <source>
        <dbReference type="Proteomes" id="UP001642540"/>
    </source>
</evidence>
<dbReference type="PANTHER" id="PTHR43053:SF6">
    <property type="entry name" value="SITS-BINDING PROTEIN"/>
    <property type="match status" value="1"/>
</dbReference>
<keyword evidence="4" id="KW-1133">Transmembrane helix</keyword>
<feature type="compositionally biased region" description="Polar residues" evidence="3">
    <location>
        <begin position="107"/>
        <end position="118"/>
    </location>
</feature>
<feature type="compositionally biased region" description="Basic residues" evidence="3">
    <location>
        <begin position="119"/>
        <end position="133"/>
    </location>
</feature>
<evidence type="ECO:0000313" key="7">
    <source>
        <dbReference type="EMBL" id="CAL8101298.1"/>
    </source>
</evidence>
<organism evidence="7 8">
    <name type="scientific">Orchesella dallaii</name>
    <dbReference type="NCBI Taxonomy" id="48710"/>
    <lineage>
        <taxon>Eukaryota</taxon>
        <taxon>Metazoa</taxon>
        <taxon>Ecdysozoa</taxon>
        <taxon>Arthropoda</taxon>
        <taxon>Hexapoda</taxon>
        <taxon>Collembola</taxon>
        <taxon>Entomobryomorpha</taxon>
        <taxon>Entomobryoidea</taxon>
        <taxon>Orchesellidae</taxon>
        <taxon>Orchesellinae</taxon>
        <taxon>Orchesella</taxon>
    </lineage>
</organism>
<keyword evidence="8" id="KW-1185">Reference proteome</keyword>
<dbReference type="Gene3D" id="2.60.40.1180">
    <property type="entry name" value="Golgi alpha-mannosidase II"/>
    <property type="match status" value="1"/>
</dbReference>
<dbReference type="Proteomes" id="UP001642540">
    <property type="component" value="Unassembled WGS sequence"/>
</dbReference>
<dbReference type="PANTHER" id="PTHR43053">
    <property type="entry name" value="GLYCOSIDASE FAMILY 31"/>
    <property type="match status" value="1"/>
</dbReference>
<feature type="domain" description="Glycosyl hydrolase family 31 C-terminal" evidence="6">
    <location>
        <begin position="870"/>
        <end position="952"/>
    </location>
</feature>
<dbReference type="InterPro" id="IPR048395">
    <property type="entry name" value="Glyco_hydro_31_C"/>
</dbReference>
<accession>A0ABP1QGA7</accession>
<evidence type="ECO:0000256" key="4">
    <source>
        <dbReference type="SAM" id="Phobius"/>
    </source>
</evidence>
<dbReference type="CDD" id="cd06592">
    <property type="entry name" value="GH31_NET37"/>
    <property type="match status" value="1"/>
</dbReference>
<feature type="region of interest" description="Disordered" evidence="3">
    <location>
        <begin position="1"/>
        <end position="146"/>
    </location>
</feature>
<keyword evidence="4" id="KW-0812">Transmembrane</keyword>
<evidence type="ECO:0000256" key="3">
    <source>
        <dbReference type="SAM" id="MobiDB-lite"/>
    </source>
</evidence>
<reference evidence="7 8" key="1">
    <citation type="submission" date="2024-08" db="EMBL/GenBank/DDBJ databases">
        <authorList>
            <person name="Cucini C."/>
            <person name="Frati F."/>
        </authorList>
    </citation>
    <scope>NUCLEOTIDE SEQUENCE [LARGE SCALE GENOMIC DNA]</scope>
</reference>
<protein>
    <recommendedName>
        <fullName evidence="9">Family 31 glucosidase KIAA1161</fullName>
    </recommendedName>
</protein>
<evidence type="ECO:0008006" key="9">
    <source>
        <dbReference type="Google" id="ProtNLM"/>
    </source>
</evidence>
<dbReference type="SUPFAM" id="SSF51011">
    <property type="entry name" value="Glycosyl hydrolase domain"/>
    <property type="match status" value="1"/>
</dbReference>
<feature type="domain" description="Glycoside hydrolase family 31 TIM barrel" evidence="5">
    <location>
        <begin position="567"/>
        <end position="700"/>
    </location>
</feature>
<dbReference type="EMBL" id="CAXLJM020000033">
    <property type="protein sequence ID" value="CAL8101298.1"/>
    <property type="molecule type" value="Genomic_DNA"/>
</dbReference>
<feature type="compositionally biased region" description="Polar residues" evidence="3">
    <location>
        <begin position="1"/>
        <end position="10"/>
    </location>
</feature>
<feature type="transmembrane region" description="Helical" evidence="4">
    <location>
        <begin position="230"/>
        <end position="251"/>
    </location>
</feature>
<dbReference type="InterPro" id="IPR017853">
    <property type="entry name" value="GH"/>
</dbReference>
<evidence type="ECO:0000256" key="1">
    <source>
        <dbReference type="ARBA" id="ARBA00007806"/>
    </source>
</evidence>
<gene>
    <name evidence="7" type="ORF">ODALV1_LOCUS10797</name>
</gene>
<proteinExistence type="inferred from homology"/>
<feature type="compositionally biased region" description="Polar residues" evidence="3">
    <location>
        <begin position="168"/>
        <end position="179"/>
    </location>
</feature>
<dbReference type="InterPro" id="IPR013780">
    <property type="entry name" value="Glyco_hydro_b"/>
</dbReference>
<feature type="compositionally biased region" description="Acidic residues" evidence="3">
    <location>
        <begin position="137"/>
        <end position="146"/>
    </location>
</feature>
<dbReference type="Pfam" id="PF01055">
    <property type="entry name" value="Glyco_hydro_31_2nd"/>
    <property type="match status" value="2"/>
</dbReference>
<dbReference type="InterPro" id="IPR050985">
    <property type="entry name" value="Alpha-glycosidase_related"/>
</dbReference>
<keyword evidence="2" id="KW-0326">Glycosidase</keyword>
<sequence>MIAQKTQRLVSQGAAHIHAPSATAPTPPKQTAPPINSSFEDLADAGIADASPQVIQKNGGRRVGIQTHVPGRHPGGSPGVTISGFQTNSDTDDDPGSELSEPEFTATRVNLNPSPTNRPKSKRNGKSGGRRVRTTHDDDDDDDDDELQLRPLALRRKGSVAPTPIRIINSNYNQSNLSGEKSGEDGDYGEKGQASPTPSATSISSLLREKLGQVPIPGMFRNKKPKEYKLQAFVAVLFLCIILLVGSIYIIHKEKELQKSYFDRIRFNGKDRRIRVTNIQDRIVLTGVLGVNLNPRDKPWPCLSENQRENETCLEWMGKARLYLKTKAPPPKGLSPGSVSTLGFSNDDSNNINGDANNNKILCYGIYWESLNAQFPLQDCYDMGEHRGGYFYGGGEMEKDQWPLNKTIVPYLPFVTGTKEEKNGEFQWGRSLRRYYVNSEGAAIKVTDTTPLFVSINHPEPKKICFGAAHDGFGFPEEIDEVYGVKLPLLNYTICTAENVLEISKRLADKDIWERLKHEDAQLTYSMAISPIWKIRPEVLDHGNQSDVALLNHTNKIAGIHSSEGFILLDETWQKRIGDLEADTERFPNLAETFNITKRRGFRIALTTGPFFSTQSLNYVEGLEKGVWITEKPRERSGHPTHHVPALTQYTKWNSVAVLDVTKKESRSWFYDKVKGLAEKYGIDALYADMGTTSDLPEYYQYSKRVPSADHAKDILLQTLRSIPHLSTIGVSSAVKIPKPPTFVGLSPTESSWQGLQSVIPNILTLGLAGFPFLIPGSIGGDYFVQKDNNNNNATNDTTTTSAVLQVLPEKELYIRWLQLSHFLPVVQYSFLPNDYDEEVINIATELQKNRKSNIYPFLKKAMDDALTTGMPIIRPLWMIDPSDSNCLKISDEFAIGEDIIVAPILRSNSTERDIYLPRGIWKDEVERSSTKGERWLHNYKAKLNQIPYFIKLPDTGPILSRK</sequence>
<keyword evidence="4" id="KW-0472">Membrane</keyword>
<dbReference type="SUPFAM" id="SSF51445">
    <property type="entry name" value="(Trans)glycosidases"/>
    <property type="match status" value="1"/>
</dbReference>
<feature type="domain" description="Glycoside hydrolase family 31 TIM barrel" evidence="5">
    <location>
        <begin position="750"/>
        <end position="847"/>
    </location>
</feature>
<name>A0ABP1QGA7_9HEXA</name>
<comment type="caution">
    <text evidence="7">The sequence shown here is derived from an EMBL/GenBank/DDBJ whole genome shotgun (WGS) entry which is preliminary data.</text>
</comment>
<comment type="similarity">
    <text evidence="1 2">Belongs to the glycosyl hydrolase 31 family.</text>
</comment>